<dbReference type="AlphaFoldDB" id="Q1QGC2"/>
<dbReference type="KEGG" id="nha:Nham_4067"/>
<dbReference type="PANTHER" id="PTHR42791:SF1">
    <property type="entry name" value="N-ACETYLTRANSFERASE DOMAIN-CONTAINING PROTEIN"/>
    <property type="match status" value="1"/>
</dbReference>
<organism evidence="2 3">
    <name type="scientific">Nitrobacter hamburgensis (strain DSM 10229 / NCIMB 13809 / X14)</name>
    <dbReference type="NCBI Taxonomy" id="323097"/>
    <lineage>
        <taxon>Bacteria</taxon>
        <taxon>Pseudomonadati</taxon>
        <taxon>Pseudomonadota</taxon>
        <taxon>Alphaproteobacteria</taxon>
        <taxon>Hyphomicrobiales</taxon>
        <taxon>Nitrobacteraceae</taxon>
        <taxon>Nitrobacter</taxon>
    </lineage>
</organism>
<dbReference type="InterPro" id="IPR000182">
    <property type="entry name" value="GNAT_dom"/>
</dbReference>
<dbReference type="GO" id="GO:0016747">
    <property type="term" value="F:acyltransferase activity, transferring groups other than amino-acyl groups"/>
    <property type="evidence" value="ECO:0007669"/>
    <property type="project" value="InterPro"/>
</dbReference>
<dbReference type="EMBL" id="CP000320">
    <property type="protein sequence ID" value="ABE64725.1"/>
    <property type="molecule type" value="Genomic_DNA"/>
</dbReference>
<dbReference type="HOGENOM" id="CLU_060131_7_2_5"/>
<dbReference type="InterPro" id="IPR052523">
    <property type="entry name" value="Trichothecene_AcTrans"/>
</dbReference>
<evidence type="ECO:0000313" key="2">
    <source>
        <dbReference type="EMBL" id="ABE64725.1"/>
    </source>
</evidence>
<keyword evidence="2" id="KW-0614">Plasmid</keyword>
<dbReference type="SUPFAM" id="SSF55729">
    <property type="entry name" value="Acyl-CoA N-acyltransferases (Nat)"/>
    <property type="match status" value="1"/>
</dbReference>
<dbReference type="OrthoDB" id="7057833at2"/>
<keyword evidence="2" id="KW-0808">Transferase</keyword>
<dbReference type="PROSITE" id="PS51186">
    <property type="entry name" value="GNAT"/>
    <property type="match status" value="1"/>
</dbReference>
<dbReference type="Proteomes" id="UP000001953">
    <property type="component" value="Plasmid 1"/>
</dbReference>
<dbReference type="PANTHER" id="PTHR42791">
    <property type="entry name" value="GNAT FAMILY ACETYLTRANSFERASE"/>
    <property type="match status" value="1"/>
</dbReference>
<gene>
    <name evidence="2" type="ordered locus">Nham_4067</name>
</gene>
<reference evidence="3" key="1">
    <citation type="submission" date="2006-03" db="EMBL/GenBank/DDBJ databases">
        <title>Complete sequence of plasmid 1 of Nitrobacter hamburgensis X14.</title>
        <authorList>
            <consortium name="US DOE Joint Genome Institute"/>
            <person name="Copeland A."/>
            <person name="Lucas S."/>
            <person name="Lapidus A."/>
            <person name="Barry K."/>
            <person name="Detter J.C."/>
            <person name="Glavina del Rio T."/>
            <person name="Hammon N."/>
            <person name="Israni S."/>
            <person name="Dalin E."/>
            <person name="Tice H."/>
            <person name="Pitluck S."/>
            <person name="Chain P."/>
            <person name="Malfatti S."/>
            <person name="Shin M."/>
            <person name="Vergez L."/>
            <person name="Schmutz J."/>
            <person name="Larimer F."/>
            <person name="Land M."/>
            <person name="Hauser L."/>
            <person name="Kyrpides N."/>
            <person name="Ivanova N."/>
            <person name="Ward B."/>
            <person name="Arp D."/>
            <person name="Klotz M."/>
            <person name="Stein L."/>
            <person name="O'Mullan G."/>
            <person name="Starkenburg S."/>
            <person name="Sayavedra L."/>
            <person name="Poret-Peterson A.T."/>
            <person name="Gentry M.E."/>
            <person name="Bruce D."/>
            <person name="Richardson P."/>
        </authorList>
    </citation>
    <scope>NUCLEOTIDE SEQUENCE [LARGE SCALE GENOMIC DNA]</scope>
    <source>
        <strain evidence="3">DSM 10229 / NCIMB 13809 / X14</strain>
        <plasmid evidence="3">Plasmid pNITHX1</plasmid>
    </source>
</reference>
<protein>
    <submittedName>
        <fullName evidence="2">GCN5-related N-acetyltransferase</fullName>
    </submittedName>
</protein>
<dbReference type="Gene3D" id="3.40.630.30">
    <property type="match status" value="1"/>
</dbReference>
<dbReference type="CDD" id="cd04301">
    <property type="entry name" value="NAT_SF"/>
    <property type="match status" value="1"/>
</dbReference>
<evidence type="ECO:0000259" key="1">
    <source>
        <dbReference type="PROSITE" id="PS51186"/>
    </source>
</evidence>
<dbReference type="Pfam" id="PF00583">
    <property type="entry name" value="Acetyltransf_1"/>
    <property type="match status" value="1"/>
</dbReference>
<proteinExistence type="predicted"/>
<dbReference type="RefSeq" id="WP_011505010.1">
    <property type="nucleotide sequence ID" value="NC_007959.1"/>
</dbReference>
<feature type="domain" description="N-acetyltransferase" evidence="1">
    <location>
        <begin position="23"/>
        <end position="212"/>
    </location>
</feature>
<keyword evidence="3" id="KW-1185">Reference proteome</keyword>
<sequence>MPQEPQYQSDERAPVEVKKLASEELHAASIILAHGMCENPLHVRVFRDVPDRRRQRLSRFLGLLVTYVHSNGNMLGAYVQGELIGVLGMIQPSRCRPTLSVRLRFGLALLTSVPPTVLLRIHRWLSAWECHDPLEPHWHIGPLAVLPAYRRRGIGRRLMMECCQRMDALATAAWLETDLETNVIFYQLLGFVVIKQELVLGVPSWFMGHSLSGGSIDANPSRGESPVN</sequence>
<accession>Q1QGC2</accession>
<dbReference type="InterPro" id="IPR016181">
    <property type="entry name" value="Acyl_CoA_acyltransferase"/>
</dbReference>
<geneLocation type="plasmid" evidence="3">
    <name>pNITHX1</name>
</geneLocation>
<name>Q1QGC2_NITHX</name>
<evidence type="ECO:0000313" key="3">
    <source>
        <dbReference type="Proteomes" id="UP000001953"/>
    </source>
</evidence>